<dbReference type="AlphaFoldDB" id="A0A7J7ZWX3"/>
<feature type="coiled-coil region" evidence="1">
    <location>
        <begin position="68"/>
        <end position="157"/>
    </location>
</feature>
<protein>
    <recommendedName>
        <fullName evidence="4">GRIP1 associated protein 1</fullName>
    </recommendedName>
</protein>
<dbReference type="GO" id="GO:0098837">
    <property type="term" value="C:postsynaptic recycling endosome"/>
    <property type="evidence" value="ECO:0007669"/>
    <property type="project" value="TreeGrafter"/>
</dbReference>
<dbReference type="GO" id="GO:0099158">
    <property type="term" value="P:regulation of recycling endosome localization within postsynapse"/>
    <property type="evidence" value="ECO:0007669"/>
    <property type="project" value="TreeGrafter"/>
</dbReference>
<gene>
    <name evidence="2" type="ORF">mMyoMyo1_009710</name>
</gene>
<dbReference type="VEuPathDB" id="HostDB:LOC118677569"/>
<keyword evidence="3" id="KW-1185">Reference proteome</keyword>
<organism evidence="2 3">
    <name type="scientific">Myotis myotis</name>
    <name type="common">Greater mouse-eared bat</name>
    <name type="synonym">Vespertilio myotis</name>
    <dbReference type="NCBI Taxonomy" id="51298"/>
    <lineage>
        <taxon>Eukaryota</taxon>
        <taxon>Metazoa</taxon>
        <taxon>Chordata</taxon>
        <taxon>Craniata</taxon>
        <taxon>Vertebrata</taxon>
        <taxon>Euteleostomi</taxon>
        <taxon>Mammalia</taxon>
        <taxon>Eutheria</taxon>
        <taxon>Laurasiatheria</taxon>
        <taxon>Chiroptera</taxon>
        <taxon>Yangochiroptera</taxon>
        <taxon>Vespertilionidae</taxon>
        <taxon>Myotis</taxon>
    </lineage>
</organism>
<comment type="caution">
    <text evidence="2">The sequence shown here is derived from an EMBL/GenBank/DDBJ whole genome shotgun (WGS) entry which is preliminary data.</text>
</comment>
<dbReference type="GO" id="GO:0098887">
    <property type="term" value="P:neurotransmitter receptor transport, endosome to postsynaptic membrane"/>
    <property type="evidence" value="ECO:0007669"/>
    <property type="project" value="TreeGrafter"/>
</dbReference>
<evidence type="ECO:0000313" key="2">
    <source>
        <dbReference type="EMBL" id="KAF6378807.1"/>
    </source>
</evidence>
<dbReference type="PANTHER" id="PTHR18978:SF1">
    <property type="entry name" value="GRIP1-ASSOCIATED PROTEIN 1"/>
    <property type="match status" value="1"/>
</dbReference>
<name>A0A7J7ZWX3_MYOMY</name>
<dbReference type="Proteomes" id="UP000527355">
    <property type="component" value="Unassembled WGS sequence"/>
</dbReference>
<evidence type="ECO:0000256" key="1">
    <source>
        <dbReference type="SAM" id="Coils"/>
    </source>
</evidence>
<accession>A0A7J7ZWX3</accession>
<dbReference type="PANTHER" id="PTHR18978">
    <property type="entry name" value="GRIP-1 ASSOCIATED PROTEIN 1"/>
    <property type="match status" value="1"/>
</dbReference>
<dbReference type="EMBL" id="JABWUV010000002">
    <property type="protein sequence ID" value="KAF6378807.1"/>
    <property type="molecule type" value="Genomic_DNA"/>
</dbReference>
<dbReference type="GO" id="GO:0098998">
    <property type="term" value="C:extrinsic component of postsynaptic early endosome membrane"/>
    <property type="evidence" value="ECO:0007669"/>
    <property type="project" value="TreeGrafter"/>
</dbReference>
<dbReference type="GO" id="GO:0099152">
    <property type="term" value="P:regulation of neurotransmitter receptor transport, endosome to postsynaptic membrane"/>
    <property type="evidence" value="ECO:0007669"/>
    <property type="project" value="TreeGrafter"/>
</dbReference>
<keyword evidence="1" id="KW-0175">Coiled coil</keyword>
<evidence type="ECO:0000313" key="3">
    <source>
        <dbReference type="Proteomes" id="UP000527355"/>
    </source>
</evidence>
<proteinExistence type="predicted"/>
<evidence type="ECO:0008006" key="4">
    <source>
        <dbReference type="Google" id="ProtNLM"/>
    </source>
</evidence>
<dbReference type="InterPro" id="IPR026204">
    <property type="entry name" value="GRIPAP1"/>
</dbReference>
<sequence>MAQALSEEEFQRMQAQLLELRTNNYQLSDELRKNGVELTSLRQKVAYLDKEFNKAQKALSKSKKAQEVEGLLSENEMLQAKLHSQERDFRLQNSTLMAKFSKLCSQMEHLELENQQLKDEASKAGAAQAGSIVDGELLKLQAENTALQKNVAALQECYGKEAGKSTAAIEGQGDQPENQTPTVLSPMPLAEVELKWEMEEEKKLLWEQLQGLESSKQAETSRLQGELAKLSEKLKKKQESFCRLADREGDTIQ</sequence>
<reference evidence="2 3" key="1">
    <citation type="journal article" date="2020" name="Nature">
        <title>Six reference-quality genomes reveal evolution of bat adaptations.</title>
        <authorList>
            <person name="Jebb D."/>
            <person name="Huang Z."/>
            <person name="Pippel M."/>
            <person name="Hughes G.M."/>
            <person name="Lavrichenko K."/>
            <person name="Devanna P."/>
            <person name="Winkler S."/>
            <person name="Jermiin L.S."/>
            <person name="Skirmuntt E.C."/>
            <person name="Katzourakis A."/>
            <person name="Burkitt-Gray L."/>
            <person name="Ray D.A."/>
            <person name="Sullivan K.A.M."/>
            <person name="Roscito J.G."/>
            <person name="Kirilenko B.M."/>
            <person name="Davalos L.M."/>
            <person name="Corthals A.P."/>
            <person name="Power M.L."/>
            <person name="Jones G."/>
            <person name="Ransome R.D."/>
            <person name="Dechmann D.K.N."/>
            <person name="Locatelli A.G."/>
            <person name="Puechmaille S.J."/>
            <person name="Fedrigo O."/>
            <person name="Jarvis E.D."/>
            <person name="Hiller M."/>
            <person name="Vernes S.C."/>
            <person name="Myers E.W."/>
            <person name="Teeling E.C."/>
        </authorList>
    </citation>
    <scope>NUCLEOTIDE SEQUENCE [LARGE SCALE GENOMIC DNA]</scope>
    <source>
        <strain evidence="2">MMyoMyo1</strain>
        <tissue evidence="2">Flight muscle</tissue>
    </source>
</reference>
<dbReference type="GO" id="GO:0098978">
    <property type="term" value="C:glutamatergic synapse"/>
    <property type="evidence" value="ECO:0007669"/>
    <property type="project" value="TreeGrafter"/>
</dbReference>
<dbReference type="GO" id="GO:1905244">
    <property type="term" value="P:regulation of modification of synaptic structure"/>
    <property type="evidence" value="ECO:0007669"/>
    <property type="project" value="TreeGrafter"/>
</dbReference>